<dbReference type="InterPro" id="IPR011989">
    <property type="entry name" value="ARM-like"/>
</dbReference>
<dbReference type="Gene3D" id="1.25.10.10">
    <property type="entry name" value="Leucine-rich Repeat Variant"/>
    <property type="match status" value="1"/>
</dbReference>
<dbReference type="PANTHER" id="PTHR13554:SF10">
    <property type="entry name" value="26S PROTEASOME NON-ATPASE REGULATORY SUBUNIT 5"/>
    <property type="match status" value="1"/>
</dbReference>
<gene>
    <name evidence="3" type="ORF">C7M84_000943</name>
</gene>
<evidence type="ECO:0000313" key="3">
    <source>
        <dbReference type="EMBL" id="ROT80326.1"/>
    </source>
</evidence>
<dbReference type="Proteomes" id="UP000283509">
    <property type="component" value="Unassembled WGS sequence"/>
</dbReference>
<reference evidence="3 4" key="2">
    <citation type="submission" date="2019-01" db="EMBL/GenBank/DDBJ databases">
        <title>The decoding of complex shrimp genome reveals the adaptation for benthos swimmer, frequently molting mechanism and breeding impact on genome.</title>
        <authorList>
            <person name="Sun Y."/>
            <person name="Gao Y."/>
            <person name="Yu Y."/>
        </authorList>
    </citation>
    <scope>NUCLEOTIDE SEQUENCE [LARGE SCALE GENOMIC DNA]</scope>
    <source>
        <tissue evidence="3">Muscle</tissue>
    </source>
</reference>
<comment type="similarity">
    <text evidence="1">Belongs to the proteasome subunit S5B/HSM3 family.</text>
</comment>
<comment type="caution">
    <text evidence="3">The sequence shown here is derived from an EMBL/GenBank/DDBJ whole genome shotgun (WGS) entry which is preliminary data.</text>
</comment>
<dbReference type="EMBL" id="QCYY01001130">
    <property type="protein sequence ID" value="ROT80326.1"/>
    <property type="molecule type" value="Genomic_DNA"/>
</dbReference>
<name>A0A3R7MEB6_PENVA</name>
<evidence type="ECO:0000256" key="1">
    <source>
        <dbReference type="ARBA" id="ARBA00006823"/>
    </source>
</evidence>
<dbReference type="SUPFAM" id="SSF48371">
    <property type="entry name" value="ARM repeat"/>
    <property type="match status" value="1"/>
</dbReference>
<organism evidence="3 4">
    <name type="scientific">Penaeus vannamei</name>
    <name type="common">Whiteleg shrimp</name>
    <name type="synonym">Litopenaeus vannamei</name>
    <dbReference type="NCBI Taxonomy" id="6689"/>
    <lineage>
        <taxon>Eukaryota</taxon>
        <taxon>Metazoa</taxon>
        <taxon>Ecdysozoa</taxon>
        <taxon>Arthropoda</taxon>
        <taxon>Crustacea</taxon>
        <taxon>Multicrustacea</taxon>
        <taxon>Malacostraca</taxon>
        <taxon>Eumalacostraca</taxon>
        <taxon>Eucarida</taxon>
        <taxon>Decapoda</taxon>
        <taxon>Dendrobranchiata</taxon>
        <taxon>Penaeoidea</taxon>
        <taxon>Penaeidae</taxon>
        <taxon>Penaeus</taxon>
    </lineage>
</organism>
<dbReference type="STRING" id="6689.A0A3R7MEB6"/>
<evidence type="ECO:0000313" key="4">
    <source>
        <dbReference type="Proteomes" id="UP000283509"/>
    </source>
</evidence>
<sequence length="497" mass="54646">MNKVMSLLSELSLSDEPKKHLIELKTTLITLTAPRIKELPSNLNLNVLFDSFNSSDSEQVELTVDILTHFTPFVSPVLLRGLAHPHEKVRTLVLKEIQLCSDTDMGVMSVISDAPLLLGIVSSLGDSSLGVVKVASDTLLTVCRQAEGIRAVFSSESVSIMQTVMAKSDSCRFNVYDMLVQVCLLGDLAMSTVSNSGLLDRLTAEVTTGDVLTQLNALELLTTLVVSRDGMALLHRAGVVAKLQYLLSLAENDPMAALLMPGLIKFFGNMGHTQPRRMVEEYGSVMVMILRLAAGTLDLGDPTFQLVAIETVVHIGSSPEGILALAKFKTEMDEVLDIIGTKMRTAPTDQRVRILEALAQLFTVEQEYQSEEVVGTLELWWPGVAGVNLEKLMAVARQPFADLHCAALKVLKALAYMAWGQKLIRSEPGLVEYILNRATENESTGKVMKWEIVKTLVLSSTASSIFDEFQMEQLNKYYRQGVFYVETQVEVAMEGEN</sequence>
<accession>A0A3R7MEB6</accession>
<reference evidence="3 4" key="1">
    <citation type="submission" date="2018-04" db="EMBL/GenBank/DDBJ databases">
        <authorList>
            <person name="Zhang X."/>
            <person name="Yuan J."/>
            <person name="Li F."/>
            <person name="Xiang J."/>
        </authorList>
    </citation>
    <scope>NUCLEOTIDE SEQUENCE [LARGE SCALE GENOMIC DNA]</scope>
    <source>
        <tissue evidence="3">Muscle</tissue>
    </source>
</reference>
<dbReference type="GO" id="GO:0043248">
    <property type="term" value="P:proteasome assembly"/>
    <property type="evidence" value="ECO:0007669"/>
    <property type="project" value="InterPro"/>
</dbReference>
<dbReference type="OrthoDB" id="10250600at2759"/>
<proteinExistence type="inferred from homology"/>
<dbReference type="PANTHER" id="PTHR13554">
    <property type="entry name" value="26S PROTEASOME NON-ATPASE REGULATORY SUBUNIT 5-RELATED"/>
    <property type="match status" value="1"/>
</dbReference>
<dbReference type="GO" id="GO:0005829">
    <property type="term" value="C:cytosol"/>
    <property type="evidence" value="ECO:0007669"/>
    <property type="project" value="TreeGrafter"/>
</dbReference>
<dbReference type="InterPro" id="IPR019538">
    <property type="entry name" value="PSMD5"/>
</dbReference>
<dbReference type="InterPro" id="IPR016024">
    <property type="entry name" value="ARM-type_fold"/>
</dbReference>
<protein>
    <recommendedName>
        <fullName evidence="2">26S proteasome non-ATPase regulatory subunit 5</fullName>
    </recommendedName>
</protein>
<dbReference type="AlphaFoldDB" id="A0A3R7MEB6"/>
<keyword evidence="4" id="KW-1185">Reference proteome</keyword>
<dbReference type="Pfam" id="PF10508">
    <property type="entry name" value="Proteasom_PSMB"/>
    <property type="match status" value="1"/>
</dbReference>
<evidence type="ECO:0000256" key="2">
    <source>
        <dbReference type="ARBA" id="ARBA00014933"/>
    </source>
</evidence>